<proteinExistence type="predicted"/>
<dbReference type="EMBL" id="JAAGMK010001016">
    <property type="protein sequence ID" value="NEB89554.1"/>
    <property type="molecule type" value="Genomic_DNA"/>
</dbReference>
<evidence type="ECO:0000256" key="1">
    <source>
        <dbReference type="SAM" id="MobiDB-lite"/>
    </source>
</evidence>
<sequence>MFLVTALLVRTEPPRPDRWTARELARSLRARHVRPGPRNAGPHPQGPVHVYVAESPDGSVRAALYMESPDLVHAELAALDYLLATLSAARPASLDWRPTALGGVTGRPDQHRPPEPKGPDPPCHGSAPPCQ</sequence>
<gene>
    <name evidence="2" type="ORF">G3I43_36160</name>
</gene>
<feature type="compositionally biased region" description="Basic and acidic residues" evidence="1">
    <location>
        <begin position="108"/>
        <end position="118"/>
    </location>
</feature>
<dbReference type="RefSeq" id="WP_087765011.1">
    <property type="nucleotide sequence ID" value="NZ_CBDRIV010000025.1"/>
</dbReference>
<dbReference type="AlphaFoldDB" id="A0A6G3T2Q7"/>
<accession>A0A6G3T2Q7</accession>
<name>A0A6G3T2Q7_STRAQ</name>
<organism evidence="2">
    <name type="scientific">Streptomyces anulatus</name>
    <name type="common">Streptomyces chrysomallus</name>
    <dbReference type="NCBI Taxonomy" id="1892"/>
    <lineage>
        <taxon>Bacteria</taxon>
        <taxon>Bacillati</taxon>
        <taxon>Actinomycetota</taxon>
        <taxon>Actinomycetes</taxon>
        <taxon>Kitasatosporales</taxon>
        <taxon>Streptomycetaceae</taxon>
        <taxon>Streptomyces</taxon>
    </lineage>
</organism>
<protein>
    <submittedName>
        <fullName evidence="2">Uncharacterized protein</fullName>
    </submittedName>
</protein>
<comment type="caution">
    <text evidence="2">The sequence shown here is derived from an EMBL/GenBank/DDBJ whole genome shotgun (WGS) entry which is preliminary data.</text>
</comment>
<evidence type="ECO:0000313" key="2">
    <source>
        <dbReference type="EMBL" id="NEB89554.1"/>
    </source>
</evidence>
<feature type="region of interest" description="Disordered" evidence="1">
    <location>
        <begin position="94"/>
        <end position="131"/>
    </location>
</feature>
<reference evidence="2" key="1">
    <citation type="submission" date="2020-01" db="EMBL/GenBank/DDBJ databases">
        <title>Insect and environment-associated Actinomycetes.</title>
        <authorList>
            <person name="Currrie C."/>
            <person name="Chevrette M."/>
            <person name="Carlson C."/>
            <person name="Stubbendieck R."/>
            <person name="Wendt-Pienkowski E."/>
        </authorList>
    </citation>
    <scope>NUCLEOTIDE SEQUENCE</scope>
    <source>
        <strain evidence="2">SID505</strain>
    </source>
</reference>